<protein>
    <submittedName>
        <fullName evidence="2">Uncharacterized protein</fullName>
    </submittedName>
</protein>
<feature type="transmembrane region" description="Helical" evidence="1">
    <location>
        <begin position="20"/>
        <end position="35"/>
    </location>
</feature>
<accession>A0AAD7ZPD4</accession>
<evidence type="ECO:0000256" key="1">
    <source>
        <dbReference type="SAM" id="Phobius"/>
    </source>
</evidence>
<keyword evidence="1" id="KW-0812">Transmembrane</keyword>
<sequence length="110" mass="13424">YIFRMIFGVSFKLIKRKLDFITLFFIANYLFYYLTKSYNYLWRYKLYLRAVSDEHAVEFVLTKLGKQQLIRPGSLHFKCDLIRKINYLFLSVILRKIQHLNCIINTSRVR</sequence>
<name>A0AAD7ZPD4_DIPPU</name>
<dbReference type="Proteomes" id="UP001233999">
    <property type="component" value="Unassembled WGS sequence"/>
</dbReference>
<reference evidence="2" key="2">
    <citation type="submission" date="2023-05" db="EMBL/GenBank/DDBJ databases">
        <authorList>
            <person name="Fouks B."/>
        </authorList>
    </citation>
    <scope>NUCLEOTIDE SEQUENCE</scope>
    <source>
        <strain evidence="2">Stay&amp;Tobe</strain>
        <tissue evidence="2">Testes</tissue>
    </source>
</reference>
<evidence type="ECO:0000313" key="2">
    <source>
        <dbReference type="EMBL" id="KAJ9584145.1"/>
    </source>
</evidence>
<feature type="non-terminal residue" evidence="2">
    <location>
        <position position="1"/>
    </location>
</feature>
<feature type="non-terminal residue" evidence="2">
    <location>
        <position position="110"/>
    </location>
</feature>
<dbReference type="EMBL" id="JASPKZ010007459">
    <property type="protein sequence ID" value="KAJ9584145.1"/>
    <property type="molecule type" value="Genomic_DNA"/>
</dbReference>
<reference evidence="2" key="1">
    <citation type="journal article" date="2023" name="IScience">
        <title>Live-bearing cockroach genome reveals convergent evolutionary mechanisms linked to viviparity in insects and beyond.</title>
        <authorList>
            <person name="Fouks B."/>
            <person name="Harrison M.C."/>
            <person name="Mikhailova A.A."/>
            <person name="Marchal E."/>
            <person name="English S."/>
            <person name="Carruthers M."/>
            <person name="Jennings E.C."/>
            <person name="Chiamaka E.L."/>
            <person name="Frigard R.A."/>
            <person name="Pippel M."/>
            <person name="Attardo G.M."/>
            <person name="Benoit J.B."/>
            <person name="Bornberg-Bauer E."/>
            <person name="Tobe S.S."/>
        </authorList>
    </citation>
    <scope>NUCLEOTIDE SEQUENCE</scope>
    <source>
        <strain evidence="2">Stay&amp;Tobe</strain>
    </source>
</reference>
<organism evidence="2 3">
    <name type="scientific">Diploptera punctata</name>
    <name type="common">Pacific beetle cockroach</name>
    <dbReference type="NCBI Taxonomy" id="6984"/>
    <lineage>
        <taxon>Eukaryota</taxon>
        <taxon>Metazoa</taxon>
        <taxon>Ecdysozoa</taxon>
        <taxon>Arthropoda</taxon>
        <taxon>Hexapoda</taxon>
        <taxon>Insecta</taxon>
        <taxon>Pterygota</taxon>
        <taxon>Neoptera</taxon>
        <taxon>Polyneoptera</taxon>
        <taxon>Dictyoptera</taxon>
        <taxon>Blattodea</taxon>
        <taxon>Blaberoidea</taxon>
        <taxon>Blaberidae</taxon>
        <taxon>Diplopterinae</taxon>
        <taxon>Diploptera</taxon>
    </lineage>
</organism>
<gene>
    <name evidence="2" type="ORF">L9F63_021510</name>
</gene>
<keyword evidence="3" id="KW-1185">Reference proteome</keyword>
<comment type="caution">
    <text evidence="2">The sequence shown here is derived from an EMBL/GenBank/DDBJ whole genome shotgun (WGS) entry which is preliminary data.</text>
</comment>
<keyword evidence="1" id="KW-1133">Transmembrane helix</keyword>
<evidence type="ECO:0000313" key="3">
    <source>
        <dbReference type="Proteomes" id="UP001233999"/>
    </source>
</evidence>
<keyword evidence="1" id="KW-0472">Membrane</keyword>
<dbReference type="AlphaFoldDB" id="A0AAD7ZPD4"/>
<proteinExistence type="predicted"/>